<accession>A0A1R3J533</accession>
<proteinExistence type="predicted"/>
<name>A0A1R3J533_COCAP</name>
<protein>
    <recommendedName>
        <fullName evidence="1">F-box domain-containing protein</fullName>
    </recommendedName>
</protein>
<dbReference type="CDD" id="cd22160">
    <property type="entry name" value="F-box_AtFBL13-like"/>
    <property type="match status" value="1"/>
</dbReference>
<dbReference type="InterPro" id="IPR001810">
    <property type="entry name" value="F-box_dom"/>
</dbReference>
<dbReference type="InterPro" id="IPR053781">
    <property type="entry name" value="F-box_AtFBL13-like"/>
</dbReference>
<keyword evidence="3" id="KW-1185">Reference proteome</keyword>
<dbReference type="PROSITE" id="PS50181">
    <property type="entry name" value="FBOX"/>
    <property type="match status" value="1"/>
</dbReference>
<reference evidence="2 3" key="1">
    <citation type="submission" date="2013-09" db="EMBL/GenBank/DDBJ databases">
        <title>Corchorus capsularis genome sequencing.</title>
        <authorList>
            <person name="Alam M."/>
            <person name="Haque M.S."/>
            <person name="Islam M.S."/>
            <person name="Emdad E.M."/>
            <person name="Islam M.M."/>
            <person name="Ahmed B."/>
            <person name="Halim A."/>
            <person name="Hossen Q.M.M."/>
            <person name="Hossain M.Z."/>
            <person name="Ahmed R."/>
            <person name="Khan M.M."/>
            <person name="Islam R."/>
            <person name="Rashid M.M."/>
            <person name="Khan S.A."/>
            <person name="Rahman M.S."/>
            <person name="Alam M."/>
        </authorList>
    </citation>
    <scope>NUCLEOTIDE SEQUENCE [LARGE SCALE GENOMIC DNA]</scope>
    <source>
        <strain evidence="3">cv. CVL-1</strain>
        <tissue evidence="2">Whole seedling</tissue>
    </source>
</reference>
<dbReference type="Gramene" id="OMO89941">
    <property type="protein sequence ID" value="OMO89941"/>
    <property type="gene ID" value="CCACVL1_07561"/>
</dbReference>
<dbReference type="Gene3D" id="1.20.1280.50">
    <property type="match status" value="1"/>
</dbReference>
<gene>
    <name evidence="2" type="ORF">CCACVL1_07561</name>
</gene>
<dbReference type="AlphaFoldDB" id="A0A1R3J533"/>
<dbReference type="SMART" id="SM00256">
    <property type="entry name" value="FBOX"/>
    <property type="match status" value="1"/>
</dbReference>
<dbReference type="STRING" id="210143.A0A1R3J533"/>
<sequence length="802" mass="93639">METKTKRSTRENRDRISQLPDELLHHILSFLDTIYAVQMSVLSKRWVSLWRSLPFLHFSFDTLRELLDMKEEEEEDEALWTFGSFIVHVISQRYPTANLVRVCFNCSHDSMDPLVIHYLISYSVRHNVQNLQVCNSSTYLFPLHWVWLPNIYSSQSKSFTALTLIKYHCYCFRNSIHFSKKFLAFPALKSLDLTGFFLEDFKSDPNIFSSYPNLEILKLSNLQLDLGPETFRIHALNLKKLVISVLDEGRDFQDRCKLEIHAPKLTTFNYFGQFRIVCSTERLTSLDDVCFDVYSNHYHYEINKEEFPYVMNTLKEFDHVKSLTLSIETIEWILGEFDFTLHAASVGNQSWMTTGGVSNSPLDGDQGISVLRQKNDALQRWEQHNKQMDLQFRRFDELSDEIVDRLDNLIKIYAHRRQVDNRKPRVEMAHGDPIEKLVSVCRNPVDNRKPGVEIARGGPIERPEHIRRNPIYDKGFEENRQRQPFRIRCTINGKVFPMTIDNGCCKNIVSQKIVELLNLTVKKHPWEINGRCKILFSVGMYSCETYCNIVDMKHSKIILGKPWQFDEGAQYSYDDNVYKIRKEGKGYKLIPLPGKTQPKTFKIDGQIFLTKEDKEIQVTQRKDESMTCDTVAKDEVTQRKDDSEIIDKVTKDEESVESKTPDQYVTVEEKQKELVVEKKSEFPQLHVEEFMDFSVFMRVNNTNMLFAAVDKHEAETQVEEHSGLVQQFLQEFRGLRPDDIPDNLPLIHGICHFIDFIPEVSLSNFSHFRINLKEHEILMGKVKQKLEATTFSVAVVQTQGRV</sequence>
<dbReference type="Pfam" id="PF00646">
    <property type="entry name" value="F-box"/>
    <property type="match status" value="1"/>
</dbReference>
<dbReference type="SUPFAM" id="SSF81383">
    <property type="entry name" value="F-box domain"/>
    <property type="match status" value="1"/>
</dbReference>
<evidence type="ECO:0000313" key="3">
    <source>
        <dbReference type="Proteomes" id="UP000188268"/>
    </source>
</evidence>
<dbReference type="CDD" id="cd00303">
    <property type="entry name" value="retropepsin_like"/>
    <property type="match status" value="1"/>
</dbReference>
<dbReference type="PANTHER" id="PTHR32212:SF267">
    <property type="entry name" value="F-BOX_RNI_FBD-LIKE DOMAIN PROTEIN"/>
    <property type="match status" value="1"/>
</dbReference>
<dbReference type="SUPFAM" id="SSF52058">
    <property type="entry name" value="L domain-like"/>
    <property type="match status" value="1"/>
</dbReference>
<dbReference type="EMBL" id="AWWV01008555">
    <property type="protein sequence ID" value="OMO89941.1"/>
    <property type="molecule type" value="Genomic_DNA"/>
</dbReference>
<dbReference type="OrthoDB" id="1002541at2759"/>
<dbReference type="PANTHER" id="PTHR32212">
    <property type="entry name" value="CYCLIN-LIKE F-BOX"/>
    <property type="match status" value="1"/>
</dbReference>
<evidence type="ECO:0000259" key="1">
    <source>
        <dbReference type="PROSITE" id="PS50181"/>
    </source>
</evidence>
<dbReference type="InterPro" id="IPR032675">
    <property type="entry name" value="LRR_dom_sf"/>
</dbReference>
<organism evidence="2 3">
    <name type="scientific">Corchorus capsularis</name>
    <name type="common">Jute</name>
    <dbReference type="NCBI Taxonomy" id="210143"/>
    <lineage>
        <taxon>Eukaryota</taxon>
        <taxon>Viridiplantae</taxon>
        <taxon>Streptophyta</taxon>
        <taxon>Embryophyta</taxon>
        <taxon>Tracheophyta</taxon>
        <taxon>Spermatophyta</taxon>
        <taxon>Magnoliopsida</taxon>
        <taxon>eudicotyledons</taxon>
        <taxon>Gunneridae</taxon>
        <taxon>Pentapetalae</taxon>
        <taxon>rosids</taxon>
        <taxon>malvids</taxon>
        <taxon>Malvales</taxon>
        <taxon>Malvaceae</taxon>
        <taxon>Grewioideae</taxon>
        <taxon>Apeibeae</taxon>
        <taxon>Corchorus</taxon>
    </lineage>
</organism>
<dbReference type="Gene3D" id="3.80.10.10">
    <property type="entry name" value="Ribonuclease Inhibitor"/>
    <property type="match status" value="1"/>
</dbReference>
<comment type="caution">
    <text evidence="2">The sequence shown here is derived from an EMBL/GenBank/DDBJ whole genome shotgun (WGS) entry which is preliminary data.</text>
</comment>
<feature type="domain" description="F-box" evidence="1">
    <location>
        <begin position="13"/>
        <end position="63"/>
    </location>
</feature>
<dbReference type="InterPro" id="IPR036047">
    <property type="entry name" value="F-box-like_dom_sf"/>
</dbReference>
<dbReference type="InterPro" id="IPR021109">
    <property type="entry name" value="Peptidase_aspartic_dom_sf"/>
</dbReference>
<evidence type="ECO:0000313" key="2">
    <source>
        <dbReference type="EMBL" id="OMO89941.1"/>
    </source>
</evidence>
<dbReference type="Gene3D" id="2.40.70.10">
    <property type="entry name" value="Acid Proteases"/>
    <property type="match status" value="1"/>
</dbReference>
<dbReference type="Proteomes" id="UP000188268">
    <property type="component" value="Unassembled WGS sequence"/>
</dbReference>